<evidence type="ECO:0000313" key="2">
    <source>
        <dbReference type="Proteomes" id="UP001178461"/>
    </source>
</evidence>
<gene>
    <name evidence="1" type="ORF">PODLI_1B000590</name>
</gene>
<dbReference type="Proteomes" id="UP001178461">
    <property type="component" value="Chromosome 6"/>
</dbReference>
<reference evidence="1" key="1">
    <citation type="submission" date="2022-12" db="EMBL/GenBank/DDBJ databases">
        <authorList>
            <person name="Alioto T."/>
            <person name="Alioto T."/>
            <person name="Gomez Garrido J."/>
        </authorList>
    </citation>
    <scope>NUCLEOTIDE SEQUENCE</scope>
</reference>
<organism evidence="1 2">
    <name type="scientific">Podarcis lilfordi</name>
    <name type="common">Lilford's wall lizard</name>
    <dbReference type="NCBI Taxonomy" id="74358"/>
    <lineage>
        <taxon>Eukaryota</taxon>
        <taxon>Metazoa</taxon>
        <taxon>Chordata</taxon>
        <taxon>Craniata</taxon>
        <taxon>Vertebrata</taxon>
        <taxon>Euteleostomi</taxon>
        <taxon>Lepidosauria</taxon>
        <taxon>Squamata</taxon>
        <taxon>Bifurcata</taxon>
        <taxon>Unidentata</taxon>
        <taxon>Episquamata</taxon>
        <taxon>Laterata</taxon>
        <taxon>Lacertibaenia</taxon>
        <taxon>Lacertidae</taxon>
        <taxon>Podarcis</taxon>
    </lineage>
</organism>
<sequence length="96" mass="10780">MQRLSCTGLDHQERVQAARLRVAVALRASSRVPSWGLLTSRASTRNSVTVSSFARHVATSRRNRISSPIRFWWIILSALVTSWLRGPSRRGQPVTP</sequence>
<proteinExistence type="predicted"/>
<protein>
    <submittedName>
        <fullName evidence="1">Uncharacterized protein</fullName>
    </submittedName>
</protein>
<keyword evidence="2" id="KW-1185">Reference proteome</keyword>
<name>A0AA35P7M3_9SAUR</name>
<dbReference type="EMBL" id="OX395131">
    <property type="protein sequence ID" value="CAI5778601.1"/>
    <property type="molecule type" value="Genomic_DNA"/>
</dbReference>
<dbReference type="AlphaFoldDB" id="A0AA35P7M3"/>
<accession>A0AA35P7M3</accession>
<evidence type="ECO:0000313" key="1">
    <source>
        <dbReference type="EMBL" id="CAI5778601.1"/>
    </source>
</evidence>